<proteinExistence type="predicted"/>
<reference evidence="2 3" key="1">
    <citation type="journal article" date="2015" name="Int. J. Syst. Evol. Microbiol.">
        <title>Rhizobium anhuiense sp. nov., isolated from effective nodules of Vicia faba and Pisum sativum.</title>
        <authorList>
            <person name="Zhang Y.J."/>
            <person name="Zheng W.T."/>
            <person name="Everall I."/>
            <person name="Young J.P."/>
            <person name="Zhang X.X."/>
            <person name="Tian C.F."/>
            <person name="Sui X.H."/>
            <person name="Wang E.T."/>
            <person name="Chen W.X."/>
        </authorList>
    </citation>
    <scope>NUCLEOTIDE SEQUENCE [LARGE SCALE GENOMIC DNA]</scope>
    <source>
        <strain evidence="2 3">CCBAU 23252</strain>
    </source>
</reference>
<accession>A0A3S0Q2J2</accession>
<dbReference type="InterPro" id="IPR024345">
    <property type="entry name" value="DNA_matur_Phage_T7-like"/>
</dbReference>
<dbReference type="RefSeq" id="WP_127431206.1">
    <property type="nucleotide sequence ID" value="NZ_BMFI01000012.1"/>
</dbReference>
<gene>
    <name evidence="2" type="ORF">EEQ99_24240</name>
</gene>
<evidence type="ECO:0000313" key="2">
    <source>
        <dbReference type="EMBL" id="RUL98585.1"/>
    </source>
</evidence>
<name>A0A3S0Q2J2_9HYPH</name>
<feature type="region of interest" description="Disordered" evidence="1">
    <location>
        <begin position="49"/>
        <end position="73"/>
    </location>
</feature>
<dbReference type="AlphaFoldDB" id="A0A3S0Q2J2"/>
<dbReference type="Pfam" id="PF11123">
    <property type="entry name" value="DNA_Packaging_2"/>
    <property type="match status" value="1"/>
</dbReference>
<sequence>MDLNEILSKLHAEMAQKLLDKVRSGEVTAAELNVARQFLKDNNIDSVPKEGSPVANLANELPFTGDDDRPSYN</sequence>
<evidence type="ECO:0000313" key="3">
    <source>
        <dbReference type="Proteomes" id="UP000273611"/>
    </source>
</evidence>
<evidence type="ECO:0000256" key="1">
    <source>
        <dbReference type="SAM" id="MobiDB-lite"/>
    </source>
</evidence>
<organism evidence="2 3">
    <name type="scientific">Rhizobium anhuiense</name>
    <dbReference type="NCBI Taxonomy" id="1184720"/>
    <lineage>
        <taxon>Bacteria</taxon>
        <taxon>Pseudomonadati</taxon>
        <taxon>Pseudomonadota</taxon>
        <taxon>Alphaproteobacteria</taxon>
        <taxon>Hyphomicrobiales</taxon>
        <taxon>Rhizobiaceae</taxon>
        <taxon>Rhizobium/Agrobacterium group</taxon>
        <taxon>Rhizobium</taxon>
    </lineage>
</organism>
<dbReference type="Proteomes" id="UP000273611">
    <property type="component" value="Unassembled WGS sequence"/>
</dbReference>
<dbReference type="EMBL" id="RIBW01000013">
    <property type="protein sequence ID" value="RUL98585.1"/>
    <property type="molecule type" value="Genomic_DNA"/>
</dbReference>
<protein>
    <submittedName>
        <fullName evidence="2">Uncharacterized protein</fullName>
    </submittedName>
</protein>
<comment type="caution">
    <text evidence="2">The sequence shown here is derived from an EMBL/GenBank/DDBJ whole genome shotgun (WGS) entry which is preliminary data.</text>
</comment>